<proteinExistence type="predicted"/>
<dbReference type="GeneID" id="97611504"/>
<evidence type="ECO:0000313" key="1">
    <source>
        <dbReference type="EMBL" id="PWR75888.1"/>
    </source>
</evidence>
<dbReference type="Proteomes" id="UP000245934">
    <property type="component" value="Unassembled WGS sequence"/>
</dbReference>
<accession>A0A2V2NHN2</accession>
<gene>
    <name evidence="1" type="ORF">DLD82_02145</name>
</gene>
<comment type="caution">
    <text evidence="1">The sequence shown here is derived from an EMBL/GenBank/DDBJ whole genome shotgun (WGS) entry which is preliminary data.</text>
</comment>
<dbReference type="EMBL" id="QGMZ01000006">
    <property type="protein sequence ID" value="PWR75888.1"/>
    <property type="molecule type" value="Genomic_DNA"/>
</dbReference>
<keyword evidence="2" id="KW-1185">Reference proteome</keyword>
<sequence>MIIRAKVIGKQIQPLEPIPFHDGDIITIRIEPGLYSLAQELGEIPVSENIDSVLDEIRHKKYYE</sequence>
<dbReference type="AlphaFoldDB" id="A0A2V2NHN2"/>
<organism evidence="1 2">
    <name type="scientific">Methanospirillum stamsii</name>
    <dbReference type="NCBI Taxonomy" id="1277351"/>
    <lineage>
        <taxon>Archaea</taxon>
        <taxon>Methanobacteriati</taxon>
        <taxon>Methanobacteriota</taxon>
        <taxon>Stenosarchaea group</taxon>
        <taxon>Methanomicrobia</taxon>
        <taxon>Methanomicrobiales</taxon>
        <taxon>Methanospirillaceae</taxon>
        <taxon>Methanospirillum</taxon>
    </lineage>
</organism>
<evidence type="ECO:0000313" key="2">
    <source>
        <dbReference type="Proteomes" id="UP000245934"/>
    </source>
</evidence>
<protein>
    <submittedName>
        <fullName evidence="1">Uncharacterized protein</fullName>
    </submittedName>
</protein>
<dbReference type="RefSeq" id="WP_109939465.1">
    <property type="nucleotide sequence ID" value="NZ_CP176366.1"/>
</dbReference>
<reference evidence="1 2" key="1">
    <citation type="submission" date="2018-05" db="EMBL/GenBank/DDBJ databases">
        <title>Draft genome of Methanospirillum stamsii Pt1.</title>
        <authorList>
            <person name="Dueholm M.S."/>
            <person name="Nielsen P.H."/>
            <person name="Bakmann L.F."/>
            <person name="Otzen D.E."/>
        </authorList>
    </citation>
    <scope>NUCLEOTIDE SEQUENCE [LARGE SCALE GENOMIC DNA]</scope>
    <source>
        <strain evidence="1 2">Pt1</strain>
    </source>
</reference>
<name>A0A2V2NHN2_9EURY</name>